<sequence>MPRARTPETDEQDAVYEKALRRLSKASVEKHWEPYADIPWDDPDSAIDPEDPRWILPKVDPLGSHPWYLAQPEDVQARIGLWRQANVCKVGMQFENVLKRGLLTYAYRLPNDSPEFRYVYHEMIEEGHHGMMFQEFVNRSGTPVEGMPWPVRLLGELTQPFSVFAPTLFFFFVLAGEEPIDHVQRRMLRDGSARHPILTRIMTIHVAEEARHISFAHRFLRRRVPRMPAPQRFVLSLAVPPTMKLGALFILTPPAAMGRRFQIPDEVLKHTYWAAEDSQRLISRAVSNVRELCSDIGLINPVSKQVWRALRIWEDSPAMAELPPLEGEKSPT</sequence>
<protein>
    <submittedName>
        <fullName evidence="1">Diiron oxygenase</fullName>
    </submittedName>
</protein>
<dbReference type="Gene3D" id="1.10.620.20">
    <property type="entry name" value="Ribonucleotide Reductase, subunit A"/>
    <property type="match status" value="1"/>
</dbReference>
<dbReference type="SUPFAM" id="SSF47240">
    <property type="entry name" value="Ferritin-like"/>
    <property type="match status" value="1"/>
</dbReference>
<evidence type="ECO:0000313" key="2">
    <source>
        <dbReference type="Proteomes" id="UP001597063"/>
    </source>
</evidence>
<comment type="caution">
    <text evidence="1">The sequence shown here is derived from an EMBL/GenBank/DDBJ whole genome shotgun (WGS) entry which is preliminary data.</text>
</comment>
<dbReference type="Pfam" id="PF11583">
    <property type="entry name" value="AurF"/>
    <property type="match status" value="1"/>
</dbReference>
<evidence type="ECO:0000313" key="1">
    <source>
        <dbReference type="EMBL" id="MFD0687465.1"/>
    </source>
</evidence>
<dbReference type="InterPro" id="IPR012348">
    <property type="entry name" value="RNR-like"/>
</dbReference>
<dbReference type="RefSeq" id="WP_131758379.1">
    <property type="nucleotide sequence ID" value="NZ_CAACUY010000050.1"/>
</dbReference>
<proteinExistence type="predicted"/>
<organism evidence="1 2">
    <name type="scientific">Actinomadura fibrosa</name>
    <dbReference type="NCBI Taxonomy" id="111802"/>
    <lineage>
        <taxon>Bacteria</taxon>
        <taxon>Bacillati</taxon>
        <taxon>Actinomycetota</taxon>
        <taxon>Actinomycetes</taxon>
        <taxon>Streptosporangiales</taxon>
        <taxon>Thermomonosporaceae</taxon>
        <taxon>Actinomadura</taxon>
    </lineage>
</organism>
<name>A0ABW2XSI3_9ACTN</name>
<accession>A0ABW2XSI3</accession>
<dbReference type="InterPro" id="IPR025859">
    <property type="entry name" value="AurF/CmlI"/>
</dbReference>
<keyword evidence="2" id="KW-1185">Reference proteome</keyword>
<gene>
    <name evidence="1" type="ORF">ACFQZM_23415</name>
</gene>
<dbReference type="EMBL" id="JBHTGP010000012">
    <property type="protein sequence ID" value="MFD0687465.1"/>
    <property type="molecule type" value="Genomic_DNA"/>
</dbReference>
<dbReference type="InterPro" id="IPR009078">
    <property type="entry name" value="Ferritin-like_SF"/>
</dbReference>
<dbReference type="Proteomes" id="UP001597063">
    <property type="component" value="Unassembled WGS sequence"/>
</dbReference>
<reference evidence="2" key="1">
    <citation type="journal article" date="2019" name="Int. J. Syst. Evol. Microbiol.">
        <title>The Global Catalogue of Microorganisms (GCM) 10K type strain sequencing project: providing services to taxonomists for standard genome sequencing and annotation.</title>
        <authorList>
            <consortium name="The Broad Institute Genomics Platform"/>
            <consortium name="The Broad Institute Genome Sequencing Center for Infectious Disease"/>
            <person name="Wu L."/>
            <person name="Ma J."/>
        </authorList>
    </citation>
    <scope>NUCLEOTIDE SEQUENCE [LARGE SCALE GENOMIC DNA]</scope>
    <source>
        <strain evidence="2">JCM 9371</strain>
    </source>
</reference>